<dbReference type="SUPFAM" id="SSF103473">
    <property type="entry name" value="MFS general substrate transporter"/>
    <property type="match status" value="1"/>
</dbReference>
<feature type="transmembrane region" description="Helical" evidence="5">
    <location>
        <begin position="42"/>
        <end position="62"/>
    </location>
</feature>
<evidence type="ECO:0000256" key="3">
    <source>
        <dbReference type="ARBA" id="ARBA00022989"/>
    </source>
</evidence>
<feature type="transmembrane region" description="Helical" evidence="5">
    <location>
        <begin position="270"/>
        <end position="289"/>
    </location>
</feature>
<evidence type="ECO:0000256" key="1">
    <source>
        <dbReference type="ARBA" id="ARBA00004141"/>
    </source>
</evidence>
<evidence type="ECO:0000313" key="7">
    <source>
        <dbReference type="Proteomes" id="UP001595803"/>
    </source>
</evidence>
<dbReference type="Proteomes" id="UP001595803">
    <property type="component" value="Unassembled WGS sequence"/>
</dbReference>
<dbReference type="PANTHER" id="PTHR23514">
    <property type="entry name" value="BYPASS OF STOP CODON PROTEIN 6"/>
    <property type="match status" value="1"/>
</dbReference>
<dbReference type="EMBL" id="JBHRZG010000024">
    <property type="protein sequence ID" value="MFC3835710.1"/>
    <property type="molecule type" value="Genomic_DNA"/>
</dbReference>
<evidence type="ECO:0000256" key="5">
    <source>
        <dbReference type="SAM" id="Phobius"/>
    </source>
</evidence>
<reference evidence="7" key="1">
    <citation type="journal article" date="2019" name="Int. J. Syst. Evol. Microbiol.">
        <title>The Global Catalogue of Microorganisms (GCM) 10K type strain sequencing project: providing services to taxonomists for standard genome sequencing and annotation.</title>
        <authorList>
            <consortium name="The Broad Institute Genomics Platform"/>
            <consortium name="The Broad Institute Genome Sequencing Center for Infectious Disease"/>
            <person name="Wu L."/>
            <person name="Ma J."/>
        </authorList>
    </citation>
    <scope>NUCLEOTIDE SEQUENCE [LARGE SCALE GENOMIC DNA]</scope>
    <source>
        <strain evidence="7">CCTCC AB 2017081</strain>
    </source>
</reference>
<organism evidence="6 7">
    <name type="scientific">Deinococcus rufus</name>
    <dbReference type="NCBI Taxonomy" id="2136097"/>
    <lineage>
        <taxon>Bacteria</taxon>
        <taxon>Thermotogati</taxon>
        <taxon>Deinococcota</taxon>
        <taxon>Deinococci</taxon>
        <taxon>Deinococcales</taxon>
        <taxon>Deinococcaceae</taxon>
        <taxon>Deinococcus</taxon>
    </lineage>
</organism>
<feature type="transmembrane region" description="Helical" evidence="5">
    <location>
        <begin position="74"/>
        <end position="92"/>
    </location>
</feature>
<evidence type="ECO:0000256" key="4">
    <source>
        <dbReference type="ARBA" id="ARBA00023136"/>
    </source>
</evidence>
<sequence length="390" mass="38077">MDGAAGPARWATMAAFFINGAAMATWAANIPSVRERLGLGEATLGFALLGIAVGSVGAFALAGRLSARYGSRPVIIAAAALTIPLVPALIAAPSLPVLVLTLLLFGFGISVMDVAMNAHGVLVERRLGRPILSSLHGLWSAGSLVGAGATTLLLRAGVTPVALALLAAGVLAALAVVALPRLLPGTLDRGAHGDGPTFVLPRGPLLALAALSFLAFVGEGAIADWSAVYIRDALKTDAGLAAGGLVAFNAAMFVARLVGDPVRARVSAPLLLRVCGGLAAVGMAAALLAPTPALAFAGFALCGLGFSNVVPVLFSAAGALPGTPAATGVAAAASAGYAGFLIGPPVIGVVAGAMSLQLALVLVVVFAALIAAAAGTVRAAAPVGAAPATP</sequence>
<keyword evidence="2 5" id="KW-0812">Transmembrane</keyword>
<feature type="transmembrane region" description="Helical" evidence="5">
    <location>
        <begin position="295"/>
        <end position="317"/>
    </location>
</feature>
<feature type="transmembrane region" description="Helical" evidence="5">
    <location>
        <begin position="356"/>
        <end position="377"/>
    </location>
</feature>
<evidence type="ECO:0000313" key="6">
    <source>
        <dbReference type="EMBL" id="MFC3835710.1"/>
    </source>
</evidence>
<keyword evidence="3 5" id="KW-1133">Transmembrane helix</keyword>
<comment type="caution">
    <text evidence="6">The sequence shown here is derived from an EMBL/GenBank/DDBJ whole genome shotgun (WGS) entry which is preliminary data.</text>
</comment>
<feature type="transmembrane region" description="Helical" evidence="5">
    <location>
        <begin position="160"/>
        <end position="179"/>
    </location>
</feature>
<feature type="transmembrane region" description="Helical" evidence="5">
    <location>
        <begin position="199"/>
        <end position="218"/>
    </location>
</feature>
<accession>A0ABV7ZFW7</accession>
<dbReference type="InterPro" id="IPR036259">
    <property type="entry name" value="MFS_trans_sf"/>
</dbReference>
<keyword evidence="4 5" id="KW-0472">Membrane</keyword>
<evidence type="ECO:0000256" key="2">
    <source>
        <dbReference type="ARBA" id="ARBA00022692"/>
    </source>
</evidence>
<feature type="transmembrane region" description="Helical" evidence="5">
    <location>
        <begin position="329"/>
        <end position="350"/>
    </location>
</feature>
<protein>
    <submittedName>
        <fullName evidence="6">MFS transporter</fullName>
    </submittedName>
</protein>
<dbReference type="Gene3D" id="1.20.1250.20">
    <property type="entry name" value="MFS general substrate transporter like domains"/>
    <property type="match status" value="2"/>
</dbReference>
<feature type="transmembrane region" description="Helical" evidence="5">
    <location>
        <begin position="135"/>
        <end position="154"/>
    </location>
</feature>
<name>A0ABV7ZFW7_9DEIO</name>
<gene>
    <name evidence="6" type="ORF">ACFOSB_22830</name>
</gene>
<dbReference type="PANTHER" id="PTHR23514:SF13">
    <property type="entry name" value="INNER MEMBRANE PROTEIN YBJJ"/>
    <property type="match status" value="1"/>
</dbReference>
<dbReference type="InterPro" id="IPR051788">
    <property type="entry name" value="MFS_Transporter"/>
</dbReference>
<dbReference type="RefSeq" id="WP_322474363.1">
    <property type="nucleotide sequence ID" value="NZ_JBHRZG010000024.1"/>
</dbReference>
<proteinExistence type="predicted"/>
<keyword evidence="7" id="KW-1185">Reference proteome</keyword>
<comment type="subcellular location">
    <subcellularLocation>
        <location evidence="1">Membrane</location>
        <topology evidence="1">Multi-pass membrane protein</topology>
    </subcellularLocation>
</comment>
<dbReference type="InterPro" id="IPR011701">
    <property type="entry name" value="MFS"/>
</dbReference>
<feature type="transmembrane region" description="Helical" evidence="5">
    <location>
        <begin position="98"/>
        <end position="123"/>
    </location>
</feature>
<feature type="transmembrane region" description="Helical" evidence="5">
    <location>
        <begin position="238"/>
        <end position="258"/>
    </location>
</feature>
<dbReference type="Pfam" id="PF07690">
    <property type="entry name" value="MFS_1"/>
    <property type="match status" value="1"/>
</dbReference>
<dbReference type="CDD" id="cd17393">
    <property type="entry name" value="MFS_MosC_like"/>
    <property type="match status" value="1"/>
</dbReference>
<feature type="transmembrane region" description="Helical" evidence="5">
    <location>
        <begin position="12"/>
        <end position="30"/>
    </location>
</feature>